<dbReference type="Gene3D" id="1.25.40.10">
    <property type="entry name" value="Tetratricopeptide repeat domain"/>
    <property type="match status" value="1"/>
</dbReference>
<dbReference type="InterPro" id="IPR056413">
    <property type="entry name" value="TPR_CcmH_CycH"/>
</dbReference>
<dbReference type="InterPro" id="IPR011990">
    <property type="entry name" value="TPR-like_helical_dom_sf"/>
</dbReference>
<feature type="transmembrane region" description="Helical" evidence="5">
    <location>
        <begin position="93"/>
        <end position="114"/>
    </location>
</feature>
<dbReference type="Pfam" id="PF23892">
    <property type="entry name" value="Ig_CycH"/>
    <property type="match status" value="1"/>
</dbReference>
<dbReference type="NCBIfam" id="TIGR03142">
    <property type="entry name" value="cytochro_ccmI"/>
    <property type="match status" value="1"/>
</dbReference>
<accession>A0ABV4NVW6</accession>
<dbReference type="SUPFAM" id="SSF48452">
    <property type="entry name" value="TPR-like"/>
    <property type="match status" value="1"/>
</dbReference>
<comment type="caution">
    <text evidence="8">The sequence shown here is derived from an EMBL/GenBank/DDBJ whole genome shotgun (WGS) entry which is preliminary data.</text>
</comment>
<keyword evidence="2" id="KW-0677">Repeat</keyword>
<evidence type="ECO:0000256" key="1">
    <source>
        <dbReference type="ARBA" id="ARBA00004196"/>
    </source>
</evidence>
<comment type="subcellular location">
    <subcellularLocation>
        <location evidence="1">Cell envelope</location>
    </subcellularLocation>
</comment>
<evidence type="ECO:0000259" key="7">
    <source>
        <dbReference type="Pfam" id="PF23914"/>
    </source>
</evidence>
<dbReference type="InterPro" id="IPR017560">
    <property type="entry name" value="Cyt_c_biogenesis_CcmI"/>
</dbReference>
<dbReference type="PANTHER" id="PTHR47870">
    <property type="entry name" value="CYTOCHROME C-TYPE BIOGENESIS PROTEIN CCMH"/>
    <property type="match status" value="1"/>
</dbReference>
<dbReference type="InterPro" id="IPR051263">
    <property type="entry name" value="C-type_cytochrome_biogenesis"/>
</dbReference>
<dbReference type="InterPro" id="IPR056412">
    <property type="entry name" value="Ig_CycH"/>
</dbReference>
<keyword evidence="9" id="KW-1185">Reference proteome</keyword>
<keyword evidence="5" id="KW-1133">Transmembrane helix</keyword>
<organism evidence="8 9">
    <name type="scientific">Microbulbifer epialgicus</name>
    <dbReference type="NCBI Taxonomy" id="393907"/>
    <lineage>
        <taxon>Bacteria</taxon>
        <taxon>Pseudomonadati</taxon>
        <taxon>Pseudomonadota</taxon>
        <taxon>Gammaproteobacteria</taxon>
        <taxon>Cellvibrionales</taxon>
        <taxon>Microbulbiferaceae</taxon>
        <taxon>Microbulbifer</taxon>
    </lineage>
</organism>
<protein>
    <submittedName>
        <fullName evidence="8">C-type cytochrome biogenesis protein CcmI</fullName>
    </submittedName>
</protein>
<evidence type="ECO:0000256" key="2">
    <source>
        <dbReference type="ARBA" id="ARBA00022737"/>
    </source>
</evidence>
<dbReference type="Proteomes" id="UP001569428">
    <property type="component" value="Unassembled WGS sequence"/>
</dbReference>
<evidence type="ECO:0000313" key="9">
    <source>
        <dbReference type="Proteomes" id="UP001569428"/>
    </source>
</evidence>
<feature type="domain" description="Cytochrome c-type biogenesis protein H TPR" evidence="7">
    <location>
        <begin position="127"/>
        <end position="262"/>
    </location>
</feature>
<keyword evidence="3" id="KW-0201">Cytochrome c-type biogenesis</keyword>
<keyword evidence="4" id="KW-0802">TPR repeat</keyword>
<dbReference type="RefSeq" id="WP_371837770.1">
    <property type="nucleotide sequence ID" value="NZ_JBGMEK010000005.1"/>
</dbReference>
<dbReference type="PANTHER" id="PTHR47870:SF4">
    <property type="entry name" value="CYTOCHROME C-TYPE BIOGENESIS PROTEIN CYCH"/>
    <property type="match status" value="1"/>
</dbReference>
<reference evidence="8 9" key="1">
    <citation type="submission" date="2024-08" db="EMBL/GenBank/DDBJ databases">
        <authorList>
            <person name="Ishaq N."/>
        </authorList>
    </citation>
    <scope>NUCLEOTIDE SEQUENCE [LARGE SCALE GENOMIC DNA]</scope>
    <source>
        <strain evidence="8 9">DSM 18651</strain>
    </source>
</reference>
<keyword evidence="5" id="KW-0812">Transmembrane</keyword>
<evidence type="ECO:0000259" key="6">
    <source>
        <dbReference type="Pfam" id="PF23892"/>
    </source>
</evidence>
<evidence type="ECO:0000313" key="8">
    <source>
        <dbReference type="EMBL" id="MFA0810162.1"/>
    </source>
</evidence>
<dbReference type="EMBL" id="JBGMEK010000005">
    <property type="protein sequence ID" value="MFA0810162.1"/>
    <property type="molecule type" value="Genomic_DNA"/>
</dbReference>
<name>A0ABV4NVW6_9GAMM</name>
<sequence>MIDIWFGLAALLLLLALVFLLPGLRAVGARRSGGAKREVLAELYRERARELQTAVQSGAMDEKQFAELEAEMARELLSAQEEVQSSAPSRRGAGVLLGLAVLVPVVTAGAYMMSDRPGEVALYREILASQQGQTDAEIEKRITSQLKARIESHPEDLSTRYVLAQRLLVSGDIAGAVEAYRFVVEREPQAASVKAELAQALFFAGGSKITEEIRLLIGQVLESQPGNGTALGLAGIAAYEDKEYRKAREHWQAALQQLAPGSAAAEALAAGVARAEKALADAGESVVVARNSGERAGPEIRVQVSLDSSVEAEASTPVFIYARSAESPMPLAIVRLTASQLPAEVVLDESRAMMPGRSISTVDSVQLVARLALQGDARPAAGDWQGTIKALPKSSWNKAQSITIDEKL</sequence>
<gene>
    <name evidence="8" type="primary">ccmI</name>
    <name evidence="8" type="ORF">ACCI49_04450</name>
</gene>
<evidence type="ECO:0000256" key="4">
    <source>
        <dbReference type="ARBA" id="ARBA00022803"/>
    </source>
</evidence>
<keyword evidence="5" id="KW-0472">Membrane</keyword>
<dbReference type="Pfam" id="PF23914">
    <property type="entry name" value="TPR_CcmH_CycH"/>
    <property type="match status" value="1"/>
</dbReference>
<feature type="domain" description="Cytochrome c-type biogenesis protein H Ig-like" evidence="6">
    <location>
        <begin position="300"/>
        <end position="405"/>
    </location>
</feature>
<evidence type="ECO:0000256" key="5">
    <source>
        <dbReference type="SAM" id="Phobius"/>
    </source>
</evidence>
<proteinExistence type="predicted"/>
<evidence type="ECO:0000256" key="3">
    <source>
        <dbReference type="ARBA" id="ARBA00022748"/>
    </source>
</evidence>